<organism evidence="3 4">
    <name type="scientific">Peteryoungia desertarenae</name>
    <dbReference type="NCBI Taxonomy" id="1813451"/>
    <lineage>
        <taxon>Bacteria</taxon>
        <taxon>Pseudomonadati</taxon>
        <taxon>Pseudomonadota</taxon>
        <taxon>Alphaproteobacteria</taxon>
        <taxon>Hyphomicrobiales</taxon>
        <taxon>Rhizobiaceae</taxon>
        <taxon>Peteryoungia</taxon>
    </lineage>
</organism>
<dbReference type="PANTHER" id="PTHR33713:SF6">
    <property type="entry name" value="ANTITOXIN YEFM"/>
    <property type="match status" value="1"/>
</dbReference>
<protein>
    <recommendedName>
        <fullName evidence="2">Antitoxin</fullName>
    </recommendedName>
</protein>
<proteinExistence type="inferred from homology"/>
<keyword evidence="4" id="KW-1185">Reference proteome</keyword>
<comment type="function">
    <text evidence="2">Antitoxin component of a type II toxin-antitoxin (TA) system.</text>
</comment>
<evidence type="ECO:0000313" key="4">
    <source>
        <dbReference type="Proteomes" id="UP000308530"/>
    </source>
</evidence>
<evidence type="ECO:0000256" key="2">
    <source>
        <dbReference type="RuleBase" id="RU362080"/>
    </source>
</evidence>
<dbReference type="InterPro" id="IPR036165">
    <property type="entry name" value="YefM-like_sf"/>
</dbReference>
<comment type="similarity">
    <text evidence="1 2">Belongs to the phD/YefM antitoxin family.</text>
</comment>
<gene>
    <name evidence="3" type="ORF">FE840_012405</name>
</gene>
<name>A0ABX6QPQ7_9HYPH</name>
<dbReference type="EMBL" id="CP058350">
    <property type="protein sequence ID" value="QLF70276.1"/>
    <property type="molecule type" value="Genomic_DNA"/>
</dbReference>
<dbReference type="Gene3D" id="3.40.1620.10">
    <property type="entry name" value="YefM-like domain"/>
    <property type="match status" value="1"/>
</dbReference>
<dbReference type="PANTHER" id="PTHR33713">
    <property type="entry name" value="ANTITOXIN YAFN-RELATED"/>
    <property type="match status" value="1"/>
</dbReference>
<dbReference type="RefSeq" id="WP_138288965.1">
    <property type="nucleotide sequence ID" value="NZ_CP058350.1"/>
</dbReference>
<dbReference type="SUPFAM" id="SSF143120">
    <property type="entry name" value="YefM-like"/>
    <property type="match status" value="1"/>
</dbReference>
<dbReference type="InterPro" id="IPR006442">
    <property type="entry name" value="Antitoxin_Phd/YefM"/>
</dbReference>
<accession>A0ABX6QPQ7</accession>
<dbReference type="NCBIfam" id="TIGR01552">
    <property type="entry name" value="phd_fam"/>
    <property type="match status" value="1"/>
</dbReference>
<reference evidence="3 4" key="1">
    <citation type="submission" date="2020-06" db="EMBL/GenBank/DDBJ databases">
        <title>Genome sequence of Rhizobium sp strain ADMK78.</title>
        <authorList>
            <person name="Rahi P."/>
        </authorList>
    </citation>
    <scope>NUCLEOTIDE SEQUENCE [LARGE SCALE GENOMIC DNA]</scope>
    <source>
        <strain evidence="3 4">ADMK78</strain>
    </source>
</reference>
<dbReference type="Pfam" id="PF02604">
    <property type="entry name" value="PhdYeFM_antitox"/>
    <property type="match status" value="1"/>
</dbReference>
<sequence>MRTTSYSDLRKNLASLLDSVTDDRTPVLITRDRGKPAAVLMSVEDFASYEETQHLLKSPRNAERLLEAVRDLDEGKGDVRELSE</sequence>
<evidence type="ECO:0000256" key="1">
    <source>
        <dbReference type="ARBA" id="ARBA00009981"/>
    </source>
</evidence>
<evidence type="ECO:0000313" key="3">
    <source>
        <dbReference type="EMBL" id="QLF70276.1"/>
    </source>
</evidence>
<dbReference type="Gene3D" id="6.10.250.330">
    <property type="match status" value="1"/>
</dbReference>
<dbReference type="Proteomes" id="UP000308530">
    <property type="component" value="Chromosome"/>
</dbReference>
<dbReference type="InterPro" id="IPR051405">
    <property type="entry name" value="phD/YefM_antitoxin"/>
</dbReference>